<dbReference type="EMBL" id="CAKKTJ010000281">
    <property type="protein sequence ID" value="CAH0478903.1"/>
    <property type="molecule type" value="Genomic_DNA"/>
</dbReference>
<dbReference type="SUPFAM" id="SSF51735">
    <property type="entry name" value="NAD(P)-binding Rossmann-fold domains"/>
    <property type="match status" value="1"/>
</dbReference>
<feature type="region of interest" description="Disordered" evidence="1">
    <location>
        <begin position="520"/>
        <end position="543"/>
    </location>
</feature>
<protein>
    <submittedName>
        <fullName evidence="2">Uncharacterized protein</fullName>
    </submittedName>
</protein>
<gene>
    <name evidence="2" type="ORF">PBS003_LOCUS5580</name>
</gene>
<comment type="caution">
    <text evidence="2">The sequence shown here is derived from an EMBL/GenBank/DDBJ whole genome shotgun (WGS) entry which is preliminary data.</text>
</comment>
<name>A0AAU9LCS1_9STRA</name>
<evidence type="ECO:0000313" key="2">
    <source>
        <dbReference type="EMBL" id="CAH0478903.1"/>
    </source>
</evidence>
<evidence type="ECO:0000256" key="1">
    <source>
        <dbReference type="SAM" id="MobiDB-lite"/>
    </source>
</evidence>
<organism evidence="2 3">
    <name type="scientific">Peronospora belbahrii</name>
    <dbReference type="NCBI Taxonomy" id="622444"/>
    <lineage>
        <taxon>Eukaryota</taxon>
        <taxon>Sar</taxon>
        <taxon>Stramenopiles</taxon>
        <taxon>Oomycota</taxon>
        <taxon>Peronosporomycetes</taxon>
        <taxon>Peronosporales</taxon>
        <taxon>Peronosporaceae</taxon>
        <taxon>Peronospora</taxon>
    </lineage>
</organism>
<evidence type="ECO:0000313" key="3">
    <source>
        <dbReference type="Proteomes" id="UP001160483"/>
    </source>
</evidence>
<proteinExistence type="predicted"/>
<dbReference type="Gene3D" id="3.40.50.720">
    <property type="entry name" value="NAD(P)-binding Rossmann-like Domain"/>
    <property type="match status" value="1"/>
</dbReference>
<dbReference type="Proteomes" id="UP001160483">
    <property type="component" value="Unassembled WGS sequence"/>
</dbReference>
<sequence length="543" mass="59409">MSNTVSIPQQSIKSTGTSGSRKRVFSFQARWLHSLPIIERSLSSTEMNGQVLNKALYRFDNAVSHTPVATSTIESPEKQQDVIVCMLCDDPSSKRELTKIWSRSNCRRGRIENHLMSKHPEFMRLLKHKREAEGDLAVQIFLQNLREGRCNARTEINNGLYGQLNGLGVDHSNPAAVDQDTELPKRAFGEYLNGHDGSESNRKRTKLTECSTNDKDTLDVAESVYSAGSIATVRANEATSANAATVGGVSSFTSSVLYQDEVMSAHWQAVFFNKLVVVIGGENQSMSTIAIQLWLLGANVLLTFTNMSALDDFNTKHIGRFSDPSSSKDSPRGVMIPVLGSFRTQSDISEWCSSVATKYQRVNFLINYVGSEMAELLSSEHTKENLIDSELIVSNVALIEALNESMVSTCFSDRASSENGWLTPSSGTIIHVAPTQDNAAIESLVNALAVKLQPRNIQVNCVLLPSRQSSNADNVEASDEMAVLSHSILFLLSPLSRLLSGSVLRLQQDTTLSQALAVANRRTDVSSPSTTESADDTTDVHSI</sequence>
<accession>A0AAU9LCS1</accession>
<reference evidence="2" key="1">
    <citation type="submission" date="2021-11" db="EMBL/GenBank/DDBJ databases">
        <authorList>
            <person name="Islam A."/>
            <person name="Islam S."/>
            <person name="Flora M.S."/>
            <person name="Rahman M."/>
            <person name="Ziaur R.M."/>
            <person name="Epstein J.H."/>
            <person name="Hassan M."/>
            <person name="Klassen M."/>
            <person name="Woodard K."/>
            <person name="Webb A."/>
            <person name="Webby R.J."/>
            <person name="El Zowalaty M.E."/>
        </authorList>
    </citation>
    <scope>NUCLEOTIDE SEQUENCE</scope>
    <source>
        <strain evidence="2">Pbs3</strain>
    </source>
</reference>
<dbReference type="InterPro" id="IPR036291">
    <property type="entry name" value="NAD(P)-bd_dom_sf"/>
</dbReference>
<dbReference type="AlphaFoldDB" id="A0AAU9LCS1"/>